<dbReference type="GO" id="GO:0022904">
    <property type="term" value="P:respiratory electron transport chain"/>
    <property type="evidence" value="ECO:0007669"/>
    <property type="project" value="TreeGrafter"/>
</dbReference>
<dbReference type="PANTHER" id="PTHR21024:SF0">
    <property type="entry name" value="ELECTRON TRANSFER FLAVOPROTEIN REGULATORY FACTOR 1"/>
    <property type="match status" value="1"/>
</dbReference>
<accession>A0AAD5Y609</accession>
<evidence type="ECO:0000256" key="1">
    <source>
        <dbReference type="ARBA" id="ARBA00009508"/>
    </source>
</evidence>
<dbReference type="InterPro" id="IPR043129">
    <property type="entry name" value="ATPase_NBD"/>
</dbReference>
<sequence length="413" mass="47926">MNPKVRDIYKQLLYIGREYPRGYEYFRNGLKRAFLKKKDLPESEIDKAVEHGKFVYRELEALWFLKKYRTMKRNYDPEWQELKEKELDRFEQIRLSLLKKTSFLGSDDRVVIDFGSAFTKFGFSSEPTPRYIIPTKSTLAATFKEIFQLMIITDQGQRKVIVVEQVNMLISKKKEICDLLLENYNVYENIPLLNYHTAVNNAGSSIEQRLKSLLIEHGKVVTDIRQTGIPIDENLKLDWQDLTVRICRASETKVTPHQGSCKDLFLRINHNTLLKIPGWVRQEALEGLFHRRIENTDIPSKILECILKCPTDIRSEVCSNIVFVGGTSMYPLVGTRLHLELIDLTESTEKYSGLRRLISKFRYSACPFQPIIIPWIGGSLAGVAKMNNSNEMKRENYSGQVSDWAFDLHGLED</sequence>
<dbReference type="PANTHER" id="PTHR21024">
    <property type="entry name" value="GROWTH HORMONE-INDUCIBLE SOLUBLE PROTEIN-RELATED"/>
    <property type="match status" value="1"/>
</dbReference>
<comment type="caution">
    <text evidence="3">The sequence shown here is derived from an EMBL/GenBank/DDBJ whole genome shotgun (WGS) entry which is preliminary data.</text>
</comment>
<name>A0AAD5Y609_9FUNG</name>
<dbReference type="Gene3D" id="3.30.420.40">
    <property type="match status" value="2"/>
</dbReference>
<proteinExistence type="inferred from homology"/>
<evidence type="ECO:0000313" key="3">
    <source>
        <dbReference type="EMBL" id="KAJ3257916.1"/>
    </source>
</evidence>
<dbReference type="Proteomes" id="UP001210925">
    <property type="component" value="Unassembled WGS sequence"/>
</dbReference>
<dbReference type="Pfam" id="PF00022">
    <property type="entry name" value="Actin"/>
    <property type="match status" value="1"/>
</dbReference>
<protein>
    <submittedName>
        <fullName evidence="3">Actin- protein 3B</fullName>
    </submittedName>
</protein>
<dbReference type="InterPro" id="IPR052000">
    <property type="entry name" value="ETFRF1"/>
</dbReference>
<dbReference type="SUPFAM" id="SSF53067">
    <property type="entry name" value="Actin-like ATPase domain"/>
    <property type="match status" value="2"/>
</dbReference>
<dbReference type="CDD" id="cd20265">
    <property type="entry name" value="Complex1_LYR_ETFRF1_LYRM5"/>
    <property type="match status" value="1"/>
</dbReference>
<evidence type="ECO:0000313" key="4">
    <source>
        <dbReference type="Proteomes" id="UP001210925"/>
    </source>
</evidence>
<dbReference type="EMBL" id="JADGKB010000033">
    <property type="protein sequence ID" value="KAJ3257916.1"/>
    <property type="molecule type" value="Genomic_DNA"/>
</dbReference>
<reference evidence="3" key="1">
    <citation type="submission" date="2020-05" db="EMBL/GenBank/DDBJ databases">
        <title>Phylogenomic resolution of chytrid fungi.</title>
        <authorList>
            <person name="Stajich J.E."/>
            <person name="Amses K."/>
            <person name="Simmons R."/>
            <person name="Seto K."/>
            <person name="Myers J."/>
            <person name="Bonds A."/>
            <person name="Quandt C.A."/>
            <person name="Barry K."/>
            <person name="Liu P."/>
            <person name="Grigoriev I."/>
            <person name="Longcore J.E."/>
            <person name="James T.Y."/>
        </authorList>
    </citation>
    <scope>NUCLEOTIDE SEQUENCE</scope>
    <source>
        <strain evidence="3">PLAUS21</strain>
    </source>
</reference>
<dbReference type="GO" id="GO:0090324">
    <property type="term" value="P:negative regulation of oxidative phosphorylation"/>
    <property type="evidence" value="ECO:0007669"/>
    <property type="project" value="InterPro"/>
</dbReference>
<keyword evidence="4" id="KW-1185">Reference proteome</keyword>
<evidence type="ECO:0000256" key="2">
    <source>
        <dbReference type="RuleBase" id="RU000487"/>
    </source>
</evidence>
<comment type="similarity">
    <text evidence="1">Belongs to the complex I LYR family.</text>
</comment>
<dbReference type="SMART" id="SM00268">
    <property type="entry name" value="ACTIN"/>
    <property type="match status" value="1"/>
</dbReference>
<gene>
    <name evidence="3" type="primary">ARP11</name>
    <name evidence="3" type="ORF">HK103_004207</name>
</gene>
<dbReference type="InterPro" id="IPR045296">
    <property type="entry name" value="Complex1_LYR_ETFRF1_LYRM5"/>
</dbReference>
<dbReference type="Pfam" id="PF13233">
    <property type="entry name" value="Complex1_LYR_2"/>
    <property type="match status" value="1"/>
</dbReference>
<dbReference type="GO" id="GO:0005739">
    <property type="term" value="C:mitochondrion"/>
    <property type="evidence" value="ECO:0007669"/>
    <property type="project" value="TreeGrafter"/>
</dbReference>
<dbReference type="AlphaFoldDB" id="A0AAD5Y609"/>
<organism evidence="3 4">
    <name type="scientific">Boothiomyces macroporosus</name>
    <dbReference type="NCBI Taxonomy" id="261099"/>
    <lineage>
        <taxon>Eukaryota</taxon>
        <taxon>Fungi</taxon>
        <taxon>Fungi incertae sedis</taxon>
        <taxon>Chytridiomycota</taxon>
        <taxon>Chytridiomycota incertae sedis</taxon>
        <taxon>Chytridiomycetes</taxon>
        <taxon>Rhizophydiales</taxon>
        <taxon>Terramycetaceae</taxon>
        <taxon>Boothiomyces</taxon>
    </lineage>
</organism>
<comment type="similarity">
    <text evidence="2">Belongs to the actin family.</text>
</comment>
<dbReference type="InterPro" id="IPR004000">
    <property type="entry name" value="Actin"/>
</dbReference>